<comment type="caution">
    <text evidence="1">The sequence shown here is derived from an EMBL/GenBank/DDBJ whole genome shotgun (WGS) entry which is preliminary data.</text>
</comment>
<reference evidence="1" key="1">
    <citation type="journal article" date="2014" name="Int. J. Syst. Evol. Microbiol.">
        <title>Complete genome sequence of Corynebacterium casei LMG S-19264T (=DSM 44701T), isolated from a smear-ripened cheese.</title>
        <authorList>
            <consortium name="US DOE Joint Genome Institute (JGI-PGF)"/>
            <person name="Walter F."/>
            <person name="Albersmeier A."/>
            <person name="Kalinowski J."/>
            <person name="Ruckert C."/>
        </authorList>
    </citation>
    <scope>NUCLEOTIDE SEQUENCE</scope>
    <source>
        <strain evidence="1">CGMCC 1.15034</strain>
    </source>
</reference>
<accession>A0AA87W802</accession>
<evidence type="ECO:0000313" key="2">
    <source>
        <dbReference type="Proteomes" id="UP000625079"/>
    </source>
</evidence>
<sequence length="65" mass="7039">MGLASGFPGRYAAGHGLHDLQDGAPVITEYVAIPHRDRLREGGGRNAIDRLDEVRRGHAAPDIHE</sequence>
<organism evidence="1 2">
    <name type="scientific">Bradyrhizobium guangdongense</name>
    <dbReference type="NCBI Taxonomy" id="1325090"/>
    <lineage>
        <taxon>Bacteria</taxon>
        <taxon>Pseudomonadati</taxon>
        <taxon>Pseudomonadota</taxon>
        <taxon>Alphaproteobacteria</taxon>
        <taxon>Hyphomicrobiales</taxon>
        <taxon>Nitrobacteraceae</taxon>
        <taxon>Bradyrhizobium</taxon>
    </lineage>
</organism>
<evidence type="ECO:0000313" key="1">
    <source>
        <dbReference type="EMBL" id="GGI29700.1"/>
    </source>
</evidence>
<reference evidence="1" key="2">
    <citation type="submission" date="2022-12" db="EMBL/GenBank/DDBJ databases">
        <authorList>
            <person name="Sun Q."/>
            <person name="Zhou Y."/>
        </authorList>
    </citation>
    <scope>NUCLEOTIDE SEQUENCE</scope>
    <source>
        <strain evidence="1">CGMCC 1.15034</strain>
    </source>
</reference>
<gene>
    <name evidence="1" type="ORF">GCM10010987_55780</name>
</gene>
<dbReference type="EMBL" id="BMHC01000015">
    <property type="protein sequence ID" value="GGI29700.1"/>
    <property type="molecule type" value="Genomic_DNA"/>
</dbReference>
<proteinExistence type="predicted"/>
<dbReference type="AlphaFoldDB" id="A0AA87W802"/>
<dbReference type="Proteomes" id="UP000625079">
    <property type="component" value="Unassembled WGS sequence"/>
</dbReference>
<name>A0AA87W802_9BRAD</name>
<protein>
    <submittedName>
        <fullName evidence="1">Uncharacterized protein</fullName>
    </submittedName>
</protein>